<organism evidence="2 3">
    <name type="scientific">Bursaphelenchus okinawaensis</name>
    <dbReference type="NCBI Taxonomy" id="465554"/>
    <lineage>
        <taxon>Eukaryota</taxon>
        <taxon>Metazoa</taxon>
        <taxon>Ecdysozoa</taxon>
        <taxon>Nematoda</taxon>
        <taxon>Chromadorea</taxon>
        <taxon>Rhabditida</taxon>
        <taxon>Tylenchina</taxon>
        <taxon>Tylenchomorpha</taxon>
        <taxon>Aphelenchoidea</taxon>
        <taxon>Aphelenchoididae</taxon>
        <taxon>Bursaphelenchus</taxon>
    </lineage>
</organism>
<protein>
    <submittedName>
        <fullName evidence="2">Uncharacterized protein</fullName>
    </submittedName>
</protein>
<keyword evidence="1" id="KW-0732">Signal</keyword>
<reference evidence="2" key="1">
    <citation type="submission" date="2020-09" db="EMBL/GenBank/DDBJ databases">
        <authorList>
            <person name="Kikuchi T."/>
        </authorList>
    </citation>
    <scope>NUCLEOTIDE SEQUENCE</scope>
    <source>
        <strain evidence="2">SH1</strain>
    </source>
</reference>
<evidence type="ECO:0000313" key="2">
    <source>
        <dbReference type="EMBL" id="CAD5218368.1"/>
    </source>
</evidence>
<dbReference type="EMBL" id="CAJFCW020000004">
    <property type="protein sequence ID" value="CAG9110204.1"/>
    <property type="molecule type" value="Genomic_DNA"/>
</dbReference>
<evidence type="ECO:0000313" key="3">
    <source>
        <dbReference type="Proteomes" id="UP000614601"/>
    </source>
</evidence>
<gene>
    <name evidence="2" type="ORF">BOKJ2_LOCUS7578</name>
</gene>
<evidence type="ECO:0000256" key="1">
    <source>
        <dbReference type="SAM" id="SignalP"/>
    </source>
</evidence>
<proteinExistence type="predicted"/>
<dbReference type="EMBL" id="CAJFDH010000004">
    <property type="protein sequence ID" value="CAD5218368.1"/>
    <property type="molecule type" value="Genomic_DNA"/>
</dbReference>
<name>A0A811KQA8_9BILA</name>
<accession>A0A811KQA8</accession>
<dbReference type="AlphaFoldDB" id="A0A811KQA8"/>
<dbReference type="Proteomes" id="UP000783686">
    <property type="component" value="Unassembled WGS sequence"/>
</dbReference>
<comment type="caution">
    <text evidence="2">The sequence shown here is derived from an EMBL/GenBank/DDBJ whole genome shotgun (WGS) entry which is preliminary data.</text>
</comment>
<dbReference type="OrthoDB" id="10513281at2759"/>
<keyword evidence="3" id="KW-1185">Reference proteome</keyword>
<feature type="signal peptide" evidence="1">
    <location>
        <begin position="1"/>
        <end position="22"/>
    </location>
</feature>
<dbReference type="Proteomes" id="UP000614601">
    <property type="component" value="Unassembled WGS sequence"/>
</dbReference>
<feature type="chain" id="PRO_5036221092" evidence="1">
    <location>
        <begin position="23"/>
        <end position="160"/>
    </location>
</feature>
<sequence>MNRITVTTILIALLYQVSYTEAGCGCCGCCCPCPCCCTKPIVIKLPPPPTKIVPCCGCCCCKPCCCSPCCCCPCCGGRRRRSTIEGKLGKTLVPKACGCSRDCRSIKCNAQNCNECKVKCNLNKNVIGRHRRSLFTDLVAPHQKEVIVKTKTVVKEIIEV</sequence>